<evidence type="ECO:0000313" key="7">
    <source>
        <dbReference type="Proteomes" id="UP000829196"/>
    </source>
</evidence>
<dbReference type="PANTHER" id="PTHR47255:SF4">
    <property type="entry name" value="GATA ZINC FINGER DOMAIN-CONTAINING PROTEIN 12"/>
    <property type="match status" value="1"/>
</dbReference>
<evidence type="ECO:0000256" key="1">
    <source>
        <dbReference type="ARBA" id="ARBA00022723"/>
    </source>
</evidence>
<dbReference type="SMART" id="SM00401">
    <property type="entry name" value="ZnF_GATA"/>
    <property type="match status" value="1"/>
</dbReference>
<dbReference type="Gene3D" id="3.30.50.10">
    <property type="entry name" value="Erythroid Transcription Factor GATA-1, subunit A"/>
    <property type="match status" value="1"/>
</dbReference>
<protein>
    <recommendedName>
        <fullName evidence="5">GATA-type domain-containing protein</fullName>
    </recommendedName>
</protein>
<gene>
    <name evidence="6" type="ORF">KFK09_027106</name>
</gene>
<dbReference type="GO" id="GO:0006355">
    <property type="term" value="P:regulation of DNA-templated transcription"/>
    <property type="evidence" value="ECO:0007669"/>
    <property type="project" value="InterPro"/>
</dbReference>
<dbReference type="InterPro" id="IPR052138">
    <property type="entry name" value="GATA_ZnFinger_Domain"/>
</dbReference>
<organism evidence="6 7">
    <name type="scientific">Dendrobium nobile</name>
    <name type="common">Orchid</name>
    <dbReference type="NCBI Taxonomy" id="94219"/>
    <lineage>
        <taxon>Eukaryota</taxon>
        <taxon>Viridiplantae</taxon>
        <taxon>Streptophyta</taxon>
        <taxon>Embryophyta</taxon>
        <taxon>Tracheophyta</taxon>
        <taxon>Spermatophyta</taxon>
        <taxon>Magnoliopsida</taxon>
        <taxon>Liliopsida</taxon>
        <taxon>Asparagales</taxon>
        <taxon>Orchidaceae</taxon>
        <taxon>Epidendroideae</taxon>
        <taxon>Malaxideae</taxon>
        <taxon>Dendrobiinae</taxon>
        <taxon>Dendrobium</taxon>
    </lineage>
</organism>
<dbReference type="PROSITE" id="PS00344">
    <property type="entry name" value="GATA_ZN_FINGER_1"/>
    <property type="match status" value="1"/>
</dbReference>
<dbReference type="PROSITE" id="PS50114">
    <property type="entry name" value="GATA_ZN_FINGER_2"/>
    <property type="match status" value="1"/>
</dbReference>
<dbReference type="InterPro" id="IPR013088">
    <property type="entry name" value="Znf_NHR/GATA"/>
</dbReference>
<dbReference type="CDD" id="cd00202">
    <property type="entry name" value="ZnF_GATA"/>
    <property type="match status" value="1"/>
</dbReference>
<evidence type="ECO:0000256" key="3">
    <source>
        <dbReference type="ARBA" id="ARBA00022833"/>
    </source>
</evidence>
<evidence type="ECO:0000256" key="2">
    <source>
        <dbReference type="ARBA" id="ARBA00022771"/>
    </source>
</evidence>
<comment type="caution">
    <text evidence="6">The sequence shown here is derived from an EMBL/GenBank/DDBJ whole genome shotgun (WGS) entry which is preliminary data.</text>
</comment>
<sequence length="160" mass="18385">MILGHGSVMMTRKRNKVDEQCKEKTATSMDEPVKFCSDCQTPNTPLWRSGPDGPKSLCNACGIRYSKRRRVEFKRAGENKPTAMSCKNEGKFAVEVEELKRRQREKQEKILKVLLFRRRNLNVRWRKWPPADFGGSGDREEVAEAARLLLSLSSEMSIHS</sequence>
<evidence type="ECO:0000256" key="4">
    <source>
        <dbReference type="PROSITE-ProRule" id="PRU00094"/>
    </source>
</evidence>
<dbReference type="SMR" id="A0A8T3A9H4"/>
<dbReference type="PANTHER" id="PTHR47255">
    <property type="entry name" value="GATA TRANSCRIPTION FACTOR 22-RELATED"/>
    <property type="match status" value="1"/>
</dbReference>
<dbReference type="Pfam" id="PF00320">
    <property type="entry name" value="GATA"/>
    <property type="match status" value="1"/>
</dbReference>
<keyword evidence="7" id="KW-1185">Reference proteome</keyword>
<name>A0A8T3A9H4_DENNO</name>
<dbReference type="InterPro" id="IPR000679">
    <property type="entry name" value="Znf_GATA"/>
</dbReference>
<reference evidence="6" key="1">
    <citation type="journal article" date="2022" name="Front. Genet.">
        <title>Chromosome-Scale Assembly of the Dendrobium nobile Genome Provides Insights Into the Molecular Mechanism of the Biosynthesis of the Medicinal Active Ingredient of Dendrobium.</title>
        <authorList>
            <person name="Xu Q."/>
            <person name="Niu S.-C."/>
            <person name="Li K.-L."/>
            <person name="Zheng P.-J."/>
            <person name="Zhang X.-J."/>
            <person name="Jia Y."/>
            <person name="Liu Y."/>
            <person name="Niu Y.-X."/>
            <person name="Yu L.-H."/>
            <person name="Chen D.-F."/>
            <person name="Zhang G.-Q."/>
        </authorList>
    </citation>
    <scope>NUCLEOTIDE SEQUENCE</scope>
    <source>
        <tissue evidence="6">Leaf</tissue>
    </source>
</reference>
<dbReference type="SUPFAM" id="SSF57716">
    <property type="entry name" value="Glucocorticoid receptor-like (DNA-binding domain)"/>
    <property type="match status" value="1"/>
</dbReference>
<accession>A0A8T3A9H4</accession>
<keyword evidence="1" id="KW-0479">Metal-binding</keyword>
<keyword evidence="3" id="KW-0862">Zinc</keyword>
<dbReference type="GO" id="GO:0043565">
    <property type="term" value="F:sequence-specific DNA binding"/>
    <property type="evidence" value="ECO:0007669"/>
    <property type="project" value="InterPro"/>
</dbReference>
<dbReference type="OrthoDB" id="780600at2759"/>
<evidence type="ECO:0000313" key="6">
    <source>
        <dbReference type="EMBL" id="KAI0492830.1"/>
    </source>
</evidence>
<dbReference type="AlphaFoldDB" id="A0A8T3A9H4"/>
<dbReference type="EMBL" id="JAGYWB010000018">
    <property type="protein sequence ID" value="KAI0492830.1"/>
    <property type="molecule type" value="Genomic_DNA"/>
</dbReference>
<keyword evidence="2 4" id="KW-0863">Zinc-finger</keyword>
<dbReference type="GO" id="GO:0008270">
    <property type="term" value="F:zinc ion binding"/>
    <property type="evidence" value="ECO:0007669"/>
    <property type="project" value="UniProtKB-KW"/>
</dbReference>
<evidence type="ECO:0000259" key="5">
    <source>
        <dbReference type="PROSITE" id="PS50114"/>
    </source>
</evidence>
<dbReference type="Proteomes" id="UP000829196">
    <property type="component" value="Unassembled WGS sequence"/>
</dbReference>
<feature type="domain" description="GATA-type" evidence="5">
    <location>
        <begin position="36"/>
        <end position="65"/>
    </location>
</feature>
<proteinExistence type="predicted"/>